<protein>
    <submittedName>
        <fullName evidence="2">SAM-dependent methyltransferase</fullName>
    </submittedName>
</protein>
<sequence>MSAFDSYDTPAAGQCWNAHDYAIDAGFVPLLGGAVARLLDPQRGERILDLGCGDGVLSFDLALSGAHVTGVDAAPELVGAARARGVAAQIMDAHALTFDRQFDAVFSNAALHWMREPDRVIEGVRRALAPGGRFVAEMGGHGNVAAITSALQAALASNGHVVPALPWYFPTADAYADRLRAHGFRVRYIECLPRPTVLPTGMQGWLRTFASPFLVGLAADQRQRVLDDAVALLAPTRRDARGQWSADYVRLRFDARLPIR</sequence>
<comment type="caution">
    <text evidence="2">The sequence shown here is derived from an EMBL/GenBank/DDBJ whole genome shotgun (WGS) entry which is preliminary data.</text>
</comment>
<dbReference type="Proteomes" id="UP000306631">
    <property type="component" value="Unassembled WGS sequence"/>
</dbReference>
<accession>A0A4V3RJS4</accession>
<evidence type="ECO:0000313" key="2">
    <source>
        <dbReference type="EMBL" id="TGY37010.1"/>
    </source>
</evidence>
<dbReference type="Pfam" id="PF08241">
    <property type="entry name" value="Methyltransf_11"/>
    <property type="match status" value="1"/>
</dbReference>
<organism evidence="2 3">
    <name type="scientific">Stenotrophomonas maltophilia</name>
    <name type="common">Pseudomonas maltophilia</name>
    <name type="synonym">Xanthomonas maltophilia</name>
    <dbReference type="NCBI Taxonomy" id="40324"/>
    <lineage>
        <taxon>Bacteria</taxon>
        <taxon>Pseudomonadati</taxon>
        <taxon>Pseudomonadota</taxon>
        <taxon>Gammaproteobacteria</taxon>
        <taxon>Lysobacterales</taxon>
        <taxon>Lysobacteraceae</taxon>
        <taxon>Stenotrophomonas</taxon>
        <taxon>Stenotrophomonas maltophilia group</taxon>
    </lineage>
</organism>
<dbReference type="EMBL" id="SRYW01000001">
    <property type="protein sequence ID" value="TGY37010.1"/>
    <property type="molecule type" value="Genomic_DNA"/>
</dbReference>
<keyword evidence="2" id="KW-0489">Methyltransferase</keyword>
<dbReference type="RefSeq" id="WP_136002937.1">
    <property type="nucleotide sequence ID" value="NZ_SRYW01000001.1"/>
</dbReference>
<evidence type="ECO:0000259" key="1">
    <source>
        <dbReference type="Pfam" id="PF08241"/>
    </source>
</evidence>
<evidence type="ECO:0000313" key="3">
    <source>
        <dbReference type="Proteomes" id="UP000306631"/>
    </source>
</evidence>
<dbReference type="Gene3D" id="3.40.50.150">
    <property type="entry name" value="Vaccinia Virus protein VP39"/>
    <property type="match status" value="1"/>
</dbReference>
<feature type="domain" description="Methyltransferase type 11" evidence="1">
    <location>
        <begin position="48"/>
        <end position="135"/>
    </location>
</feature>
<dbReference type="PANTHER" id="PTHR43861:SF1">
    <property type="entry name" value="TRANS-ACONITATE 2-METHYLTRANSFERASE"/>
    <property type="match status" value="1"/>
</dbReference>
<keyword evidence="2" id="KW-0808">Transferase</keyword>
<dbReference type="OrthoDB" id="9760689at2"/>
<gene>
    <name evidence="2" type="ORF">E5352_00110</name>
</gene>
<dbReference type="GO" id="GO:0032259">
    <property type="term" value="P:methylation"/>
    <property type="evidence" value="ECO:0007669"/>
    <property type="project" value="UniProtKB-KW"/>
</dbReference>
<dbReference type="SUPFAM" id="SSF53335">
    <property type="entry name" value="S-adenosyl-L-methionine-dependent methyltransferases"/>
    <property type="match status" value="1"/>
</dbReference>
<dbReference type="AlphaFoldDB" id="A0A4V3RJS4"/>
<name>A0A4V3RJS4_STEMA</name>
<dbReference type="InterPro" id="IPR013216">
    <property type="entry name" value="Methyltransf_11"/>
</dbReference>
<dbReference type="InterPro" id="IPR029063">
    <property type="entry name" value="SAM-dependent_MTases_sf"/>
</dbReference>
<dbReference type="CDD" id="cd02440">
    <property type="entry name" value="AdoMet_MTases"/>
    <property type="match status" value="1"/>
</dbReference>
<reference evidence="2 3" key="1">
    <citation type="submission" date="2019-04" db="EMBL/GenBank/DDBJ databases">
        <title>Microbes associate with the intestines of laboratory mice.</title>
        <authorList>
            <person name="Navarre W."/>
            <person name="Wong E."/>
            <person name="Huang K."/>
            <person name="Tropini C."/>
            <person name="Ng K."/>
            <person name="Yu B."/>
        </authorList>
    </citation>
    <scope>NUCLEOTIDE SEQUENCE [LARGE SCALE GENOMIC DNA]</scope>
    <source>
        <strain evidence="2 3">NM62_B4-13</strain>
    </source>
</reference>
<dbReference type="PANTHER" id="PTHR43861">
    <property type="entry name" value="TRANS-ACONITATE 2-METHYLTRANSFERASE-RELATED"/>
    <property type="match status" value="1"/>
</dbReference>
<dbReference type="GO" id="GO:0008757">
    <property type="term" value="F:S-adenosylmethionine-dependent methyltransferase activity"/>
    <property type="evidence" value="ECO:0007669"/>
    <property type="project" value="InterPro"/>
</dbReference>
<proteinExistence type="predicted"/>